<dbReference type="InterPro" id="IPR002146">
    <property type="entry name" value="ATP_synth_b/b'su_bac/chlpt"/>
</dbReference>
<keyword evidence="5 12" id="KW-1133">Transmembrane helix</keyword>
<evidence type="ECO:0000256" key="1">
    <source>
        <dbReference type="ARBA" id="ARBA00022448"/>
    </source>
</evidence>
<evidence type="ECO:0000256" key="14">
    <source>
        <dbReference type="SAM" id="Coils"/>
    </source>
</evidence>
<dbReference type="HAMAP" id="MF_01398">
    <property type="entry name" value="ATP_synth_b_bprime"/>
    <property type="match status" value="1"/>
</dbReference>
<dbReference type="Pfam" id="PF00430">
    <property type="entry name" value="ATP-synt_B"/>
    <property type="match status" value="1"/>
</dbReference>
<comment type="subcellular location">
    <subcellularLocation>
        <location evidence="12">Cellular thylakoid membrane</location>
        <topology evidence="12">Single-pass membrane protein</topology>
    </subcellularLocation>
    <subcellularLocation>
        <location evidence="11">Endomembrane system</location>
        <topology evidence="11">Single-pass membrane protein</topology>
    </subcellularLocation>
</comment>
<evidence type="ECO:0000256" key="3">
    <source>
        <dbReference type="ARBA" id="ARBA00022692"/>
    </source>
</evidence>
<dbReference type="PANTHER" id="PTHR34264:SF3">
    <property type="entry name" value="ATP SYNTHASE SUBUNIT B, CHLOROPLASTIC"/>
    <property type="match status" value="1"/>
</dbReference>
<dbReference type="InterPro" id="IPR005864">
    <property type="entry name" value="ATP_synth_F0_bsu_bac"/>
</dbReference>
<proteinExistence type="inferred from homology"/>
<protein>
    <recommendedName>
        <fullName evidence="12">ATP synthase subunit b</fullName>
    </recommendedName>
    <alternativeName>
        <fullName evidence="12">ATP synthase F(0) sector subunit b</fullName>
    </alternativeName>
    <alternativeName>
        <fullName evidence="12">ATPase subunit I</fullName>
    </alternativeName>
    <alternativeName>
        <fullName evidence="12">F-type ATPase subunit b</fullName>
        <shortName evidence="12">F-ATPase subunit b</shortName>
    </alternativeName>
</protein>
<feature type="coiled-coil region" evidence="14">
    <location>
        <begin position="75"/>
        <end position="132"/>
    </location>
</feature>
<evidence type="ECO:0000256" key="9">
    <source>
        <dbReference type="ARBA" id="ARBA00023310"/>
    </source>
</evidence>
<dbReference type="GO" id="GO:0045259">
    <property type="term" value="C:proton-transporting ATP synthase complex"/>
    <property type="evidence" value="ECO:0007669"/>
    <property type="project" value="UniProtKB-KW"/>
</dbReference>
<keyword evidence="1 12" id="KW-0813">Transport</keyword>
<keyword evidence="6 12" id="KW-0406">Ion transport</keyword>
<comment type="subunit">
    <text evidence="12">F-type ATPases have 2 components, F(1) - the catalytic core - and F(0) - the membrane proton channel. F(1) has five subunits: alpha(3), beta(3), gamma(1), delta(1), epsilon(1). F(0) has four main subunits: a(1), b(1), b'(1) and c(10-14). The alpha and beta chains form an alternating ring which encloses part of the gamma chain. F(1) is attached to F(0) by a central stalk formed by the gamma and epsilon chains, while a peripheral stalk is formed by the delta, b and b' chains.</text>
</comment>
<sequence length="177" mass="19247">MGNLVLLATEAHGEGGFGLNFNILETNLINLSILLGVLYYFGSKLVGNILSERRSKIEQAIKEVEARQRQGAEALADQQQKLAQAQVEAENIRAAAEVNAKAAKEAILAASAQEIERMKESAVQDLNSERERAMAELRQRVATMAMAKVDSQLRDTLDNSAQQQLIDRNIALLGGGS</sequence>
<dbReference type="GO" id="GO:0012505">
    <property type="term" value="C:endomembrane system"/>
    <property type="evidence" value="ECO:0007669"/>
    <property type="project" value="UniProtKB-SubCell"/>
</dbReference>
<keyword evidence="8 12" id="KW-0472">Membrane</keyword>
<evidence type="ECO:0000256" key="5">
    <source>
        <dbReference type="ARBA" id="ARBA00022989"/>
    </source>
</evidence>
<dbReference type="GO" id="GO:0031676">
    <property type="term" value="C:plasma membrane-derived thylakoid membrane"/>
    <property type="evidence" value="ECO:0007669"/>
    <property type="project" value="UniProtKB-SubCell"/>
</dbReference>
<evidence type="ECO:0000256" key="7">
    <source>
        <dbReference type="ARBA" id="ARBA00023078"/>
    </source>
</evidence>
<keyword evidence="4 12" id="KW-0375">Hydrogen ion transport</keyword>
<evidence type="ECO:0000313" key="15">
    <source>
        <dbReference type="EMBL" id="AOW99651.1"/>
    </source>
</evidence>
<keyword evidence="2 12" id="KW-0138">CF(0)</keyword>
<evidence type="ECO:0000256" key="13">
    <source>
        <dbReference type="RuleBase" id="RU003848"/>
    </source>
</evidence>
<keyword evidence="9 12" id="KW-0066">ATP synthesis</keyword>
<dbReference type="CDD" id="cd06503">
    <property type="entry name" value="ATP-synt_Fo_b"/>
    <property type="match status" value="1"/>
</dbReference>
<evidence type="ECO:0000256" key="11">
    <source>
        <dbReference type="ARBA" id="ARBA00037847"/>
    </source>
</evidence>
<gene>
    <name evidence="12" type="primary">atpF</name>
    <name evidence="15" type="ORF">BJP34_09450</name>
</gene>
<dbReference type="EMBL" id="CP017599">
    <property type="protein sequence ID" value="AOW99651.1"/>
    <property type="molecule type" value="Genomic_DNA"/>
</dbReference>
<evidence type="ECO:0000256" key="2">
    <source>
        <dbReference type="ARBA" id="ARBA00022547"/>
    </source>
</evidence>
<dbReference type="AlphaFoldDB" id="A0A1D8TPT6"/>
<comment type="function">
    <text evidence="12">Component of the F(0) channel, it forms part of the peripheral stalk, linking F(1) to F(0).</text>
</comment>
<dbReference type="NCBIfam" id="NF005606">
    <property type="entry name" value="PRK07352.1"/>
    <property type="match status" value="1"/>
</dbReference>
<keyword evidence="3 12" id="KW-0812">Transmembrane</keyword>
<dbReference type="PANTHER" id="PTHR34264">
    <property type="entry name" value="ATP SYNTHASE SUBUNIT B, CHLOROPLASTIC"/>
    <property type="match status" value="1"/>
</dbReference>
<reference evidence="16" key="1">
    <citation type="submission" date="2016-10" db="EMBL/GenBank/DDBJ databases">
        <title>Comparative genomics uncovers the prolific and rare metabolic potential of the cyanobacterial genus Moorea.</title>
        <authorList>
            <person name="Leao T."/>
            <person name="Castelao G."/>
            <person name="Korobeynikov A."/>
            <person name="Monroe E.A."/>
            <person name="Podell S."/>
            <person name="Glukhov E."/>
            <person name="Allen E."/>
            <person name="Gerwick W.H."/>
            <person name="Gerwick L."/>
        </authorList>
    </citation>
    <scope>NUCLEOTIDE SEQUENCE [LARGE SCALE GENOMIC DNA]</scope>
    <source>
        <strain evidence="16">PAL-8-15-08-1</strain>
    </source>
</reference>
<dbReference type="KEGG" id="mpro:BJP34_09450"/>
<name>A0A1D8TPT6_9CYAN</name>
<keyword evidence="7 12" id="KW-0793">Thylakoid</keyword>
<dbReference type="Proteomes" id="UP000177870">
    <property type="component" value="Chromosome"/>
</dbReference>
<evidence type="ECO:0000256" key="10">
    <source>
        <dbReference type="ARBA" id="ARBA00025198"/>
    </source>
</evidence>
<evidence type="ECO:0000256" key="12">
    <source>
        <dbReference type="HAMAP-Rule" id="MF_01398"/>
    </source>
</evidence>
<evidence type="ECO:0000256" key="4">
    <source>
        <dbReference type="ARBA" id="ARBA00022781"/>
    </source>
</evidence>
<accession>A0A1D8TPT6</accession>
<comment type="similarity">
    <text evidence="12 13">Belongs to the ATPase B chain family.</text>
</comment>
<keyword evidence="14" id="KW-0175">Coiled coil</keyword>
<evidence type="ECO:0000256" key="6">
    <source>
        <dbReference type="ARBA" id="ARBA00023065"/>
    </source>
</evidence>
<comment type="function">
    <text evidence="10 12">F(1)F(0) ATP synthase produces ATP from ADP in the presence of a proton or sodium gradient. F-type ATPases consist of two structural domains, F(1) containing the extramembraneous catalytic core and F(0) containing the membrane proton channel, linked together by a central stalk and a peripheral stalk. During catalysis, ATP synthesis in the catalytic domain of F(1) is coupled via a rotary mechanism of the central stalk subunits to proton translocation.</text>
</comment>
<dbReference type="NCBIfam" id="TIGR01144">
    <property type="entry name" value="ATP_synt_b"/>
    <property type="match status" value="1"/>
</dbReference>
<evidence type="ECO:0000313" key="16">
    <source>
        <dbReference type="Proteomes" id="UP000177870"/>
    </source>
</evidence>
<dbReference type="RefSeq" id="WP_070392131.1">
    <property type="nucleotide sequence ID" value="NZ_CP017599.1"/>
</dbReference>
<dbReference type="GO" id="GO:0046933">
    <property type="term" value="F:proton-transporting ATP synthase activity, rotational mechanism"/>
    <property type="evidence" value="ECO:0007669"/>
    <property type="project" value="UniProtKB-UniRule"/>
</dbReference>
<dbReference type="STRING" id="1458985.BJP34_09450"/>
<evidence type="ECO:0000256" key="8">
    <source>
        <dbReference type="ARBA" id="ARBA00023136"/>
    </source>
</evidence>
<organism evidence="15 16">
    <name type="scientific">Moorena producens PAL-8-15-08-1</name>
    <dbReference type="NCBI Taxonomy" id="1458985"/>
    <lineage>
        <taxon>Bacteria</taxon>
        <taxon>Bacillati</taxon>
        <taxon>Cyanobacteriota</taxon>
        <taxon>Cyanophyceae</taxon>
        <taxon>Coleofasciculales</taxon>
        <taxon>Coleofasciculaceae</taxon>
        <taxon>Moorena</taxon>
    </lineage>
</organism>
<dbReference type="OrthoDB" id="461217at2"/>